<keyword evidence="2" id="KW-1185">Reference proteome</keyword>
<dbReference type="RefSeq" id="WP_013505722.1">
    <property type="nucleotide sequence ID" value="NC_014836.1"/>
</dbReference>
<dbReference type="AlphaFoldDB" id="E6W3X3"/>
<dbReference type="STRING" id="653733.Selin_1106"/>
<dbReference type="KEGG" id="din:Selin_1106"/>
<evidence type="ECO:0000313" key="2">
    <source>
        <dbReference type="Proteomes" id="UP000002572"/>
    </source>
</evidence>
<dbReference type="HOGENOM" id="CLU_794173_0_0_0"/>
<dbReference type="Proteomes" id="UP000002572">
    <property type="component" value="Chromosome"/>
</dbReference>
<name>E6W3X3_DESIS</name>
<gene>
    <name evidence="1" type="ordered locus">Selin_1106</name>
</gene>
<reference evidence="1 2" key="1">
    <citation type="submission" date="2010-12" db="EMBL/GenBank/DDBJ databases">
        <title>Complete sequence of Desulfurispirillum indicum S5.</title>
        <authorList>
            <consortium name="US DOE Joint Genome Institute"/>
            <person name="Lucas S."/>
            <person name="Copeland A."/>
            <person name="Lapidus A."/>
            <person name="Cheng J.-F."/>
            <person name="Goodwin L."/>
            <person name="Pitluck S."/>
            <person name="Chertkov O."/>
            <person name="Held B."/>
            <person name="Detter J.C."/>
            <person name="Han C."/>
            <person name="Tapia R."/>
            <person name="Land M."/>
            <person name="Hauser L."/>
            <person name="Kyrpides N."/>
            <person name="Ivanova N."/>
            <person name="Mikhailova N."/>
            <person name="Haggblom M."/>
            <person name="Rauschenbach I."/>
            <person name="Bini E."/>
            <person name="Woyke T."/>
        </authorList>
    </citation>
    <scope>NUCLEOTIDE SEQUENCE [LARGE SCALE GENOMIC DNA]</scope>
    <source>
        <strain evidence="2">ATCC BAA-1389 / DSM 22839 / S5</strain>
    </source>
</reference>
<organism evidence="1 2">
    <name type="scientific">Desulfurispirillum indicum (strain ATCC BAA-1389 / DSM 22839 / S5)</name>
    <dbReference type="NCBI Taxonomy" id="653733"/>
    <lineage>
        <taxon>Bacteria</taxon>
        <taxon>Pseudomonadati</taxon>
        <taxon>Chrysiogenota</taxon>
        <taxon>Chrysiogenia</taxon>
        <taxon>Chrysiogenales</taxon>
        <taxon>Chrysiogenaceae</taxon>
        <taxon>Desulfurispirillum</taxon>
    </lineage>
</organism>
<evidence type="ECO:0000313" key="1">
    <source>
        <dbReference type="EMBL" id="ADU65841.1"/>
    </source>
</evidence>
<dbReference type="InParanoid" id="E6W3X3"/>
<evidence type="ECO:0008006" key="3">
    <source>
        <dbReference type="Google" id="ProtNLM"/>
    </source>
</evidence>
<dbReference type="eggNOG" id="COG0288">
    <property type="taxonomic scope" value="Bacteria"/>
</dbReference>
<dbReference type="EMBL" id="CP002432">
    <property type="protein sequence ID" value="ADU65841.1"/>
    <property type="molecule type" value="Genomic_DNA"/>
</dbReference>
<accession>E6W3X3</accession>
<sequence length="369" mass="41676">MIHHHGTRSIDERIDWILDLSQQHSQVFCSPEAQLARKLYQAKHNTMVIVLKCMDGRIHIPYATQTPLGIITPMRNLGGMFDLGWPYLGEVLFNSVNDAVSAGKKVLILITYHYSKGSRERGCAGFHYDCDAAMEHTYQIRQQVEAIFGSAHQTVYPMVCGFETDEDALIFHGDEERTLNMATISQADEEGLYGAIRALCPDMPVQITRDLLPLAMGNIRHIAQMRQTKRELNIDHQEWMICVGRGFDFLHVPNVALIVGPYSPDLSGPIAKAASIIEANMREGRIRDDGFFLLASAPYREVGMDRARAELKSRFLSDFAARVIAESLPQLYPKMIRKTAILNWQTRALEIIQHHGNAQEGAREGKWSE</sequence>
<dbReference type="OrthoDB" id="9776946at2"/>
<protein>
    <recommendedName>
        <fullName evidence="3">Carboxysome Shell Carbonic Anhydrase</fullName>
    </recommendedName>
</protein>
<proteinExistence type="predicted"/>